<dbReference type="AlphaFoldDB" id="A0A382ISH5"/>
<accession>A0A382ISH5</accession>
<dbReference type="InterPro" id="IPR029467">
    <property type="entry name" value="Cyt_c7-like"/>
</dbReference>
<protein>
    <recommendedName>
        <fullName evidence="2">Cytochrome c7-like domain-containing protein</fullName>
    </recommendedName>
</protein>
<sequence>MPQIFGRSFNWFANVSIVGGIAVASLLLGILLNINRLDYVSHVGMPKDHPVPFSHKHHVAGMGIDCRYCHTTVEESAFAGIPPTETCMSCHSLIWTEAPMLEPVRASFRDEMPLQWTRVHDLPDFVYFKHDIHIAQGIGCQTCHGNVDAMPLMWKAQTLNMEWCLECHRAPQDFIRPREEVFNMNWVPPANQSAAGMELVKKYGVQTSQLTDCSVCHL</sequence>
<dbReference type="PANTHER" id="PTHR39425:SF1">
    <property type="entry name" value="CYTOCHROME C7-LIKE DOMAIN-CONTAINING PROTEIN"/>
    <property type="match status" value="1"/>
</dbReference>
<dbReference type="Pfam" id="PF14522">
    <property type="entry name" value="Cytochrome_C7"/>
    <property type="match status" value="1"/>
</dbReference>
<evidence type="ECO:0000313" key="3">
    <source>
        <dbReference type="EMBL" id="SVC02219.1"/>
    </source>
</evidence>
<dbReference type="CDD" id="cd08168">
    <property type="entry name" value="Cytochrom_C3"/>
    <property type="match status" value="1"/>
</dbReference>
<keyword evidence="1" id="KW-1133">Transmembrane helix</keyword>
<name>A0A382ISH5_9ZZZZ</name>
<dbReference type="SUPFAM" id="SSF48695">
    <property type="entry name" value="Multiheme cytochromes"/>
    <property type="match status" value="1"/>
</dbReference>
<dbReference type="PANTHER" id="PTHR39425">
    <property type="entry name" value="LIPOPROTEIN CYTOCHROME C"/>
    <property type="match status" value="1"/>
</dbReference>
<dbReference type="EMBL" id="UINC01069102">
    <property type="protein sequence ID" value="SVC02219.1"/>
    <property type="molecule type" value="Genomic_DNA"/>
</dbReference>
<feature type="transmembrane region" description="Helical" evidence="1">
    <location>
        <begin position="12"/>
        <end position="32"/>
    </location>
</feature>
<evidence type="ECO:0000259" key="2">
    <source>
        <dbReference type="Pfam" id="PF14522"/>
    </source>
</evidence>
<organism evidence="3">
    <name type="scientific">marine metagenome</name>
    <dbReference type="NCBI Taxonomy" id="408172"/>
    <lineage>
        <taxon>unclassified sequences</taxon>
        <taxon>metagenomes</taxon>
        <taxon>ecological metagenomes</taxon>
    </lineage>
</organism>
<dbReference type="InterPro" id="IPR036280">
    <property type="entry name" value="Multihaem_cyt_sf"/>
</dbReference>
<evidence type="ECO:0000256" key="1">
    <source>
        <dbReference type="SAM" id="Phobius"/>
    </source>
</evidence>
<proteinExistence type="predicted"/>
<gene>
    <name evidence="3" type="ORF">METZ01_LOCUS255073</name>
</gene>
<keyword evidence="1" id="KW-0472">Membrane</keyword>
<reference evidence="3" key="1">
    <citation type="submission" date="2018-05" db="EMBL/GenBank/DDBJ databases">
        <authorList>
            <person name="Lanie J.A."/>
            <person name="Ng W.-L."/>
            <person name="Kazmierczak K.M."/>
            <person name="Andrzejewski T.M."/>
            <person name="Davidsen T.M."/>
            <person name="Wayne K.J."/>
            <person name="Tettelin H."/>
            <person name="Glass J.I."/>
            <person name="Rusch D."/>
            <person name="Podicherti R."/>
            <person name="Tsui H.-C.T."/>
            <person name="Winkler M.E."/>
        </authorList>
    </citation>
    <scope>NUCLEOTIDE SEQUENCE</scope>
</reference>
<keyword evidence="1" id="KW-0812">Transmembrane</keyword>
<feature type="domain" description="Cytochrome c7-like" evidence="2">
    <location>
        <begin position="126"/>
        <end position="217"/>
    </location>
</feature>
<dbReference type="Gene3D" id="3.90.10.10">
    <property type="entry name" value="Cytochrome C3"/>
    <property type="match status" value="2"/>
</dbReference>